<dbReference type="InterPro" id="IPR001650">
    <property type="entry name" value="Helicase_C-like"/>
</dbReference>
<dbReference type="Pfam" id="PF18074">
    <property type="entry name" value="PriA_C"/>
    <property type="match status" value="1"/>
</dbReference>
<dbReference type="PANTHER" id="PTHR30580">
    <property type="entry name" value="PRIMOSOMAL PROTEIN N"/>
    <property type="match status" value="1"/>
</dbReference>
<evidence type="ECO:0000256" key="11">
    <source>
        <dbReference type="ARBA" id="ARBA00048988"/>
    </source>
</evidence>
<reference evidence="14" key="1">
    <citation type="submission" date="2023-07" db="EMBL/GenBank/DDBJ databases">
        <title>Between Cages and Wild: Unraveling the Impact of Captivity on Animal Microbiomes and Antimicrobial Resistance.</title>
        <authorList>
            <person name="Schmartz G.P."/>
            <person name="Rehner J."/>
            <person name="Schuff M.J."/>
            <person name="Becker S.L."/>
            <person name="Kravczyk M."/>
            <person name="Gurevich A."/>
            <person name="Francke R."/>
            <person name="Mueller R."/>
            <person name="Keller V."/>
            <person name="Keller A."/>
        </authorList>
    </citation>
    <scope>NUCLEOTIDE SEQUENCE</scope>
    <source>
        <strain evidence="14">S12M_St_49</strain>
    </source>
</reference>
<dbReference type="GO" id="GO:0006302">
    <property type="term" value="P:double-strand break repair"/>
    <property type="evidence" value="ECO:0007669"/>
    <property type="project" value="InterPro"/>
</dbReference>
<dbReference type="Pfam" id="PF18319">
    <property type="entry name" value="Zn_ribbon_PriA"/>
    <property type="match status" value="1"/>
</dbReference>
<evidence type="ECO:0000256" key="12">
    <source>
        <dbReference type="HAMAP-Rule" id="MF_00983"/>
    </source>
</evidence>
<sequence length="705" mass="79045">MVVAHVVIDSQSKSLDHTFSYEVPASFQGDDPNDENVAAVGKAVLVEYGKQKCVAFIYSIERDVDPDFLDFEVKPIIDVLSESYFDESMAKLLLWLSRKFITPFFAAFRLALPADGAPRFIRHRDGTTSLKRAYRRPGNFEFCEREVAEFSNTYSRPENLTPEQKHALEVIEDLRAKENGSCVLIDGVTGSGKTEIYLQAIERVLAEGKNAIVLVPEISLTPQTVARFKSRFGNEIAVIHSKMTDTQRRQQWFWIKDGNARIVIGPRSALFAPLKKVGIVVIDEEHETTYKQESAPRYHARTVAKKMMENAGGILVLGSATPSIEALYNAKHDKNWKRVELTTRATGQLLPKVEIVDMTNLPNGGKYSLFSLVLKNAIYEEINAGHKVVLLLNQRGYSKFLICRDCGFVPKCPNCSTSLTYHESDNKLKCHYCNYAVDNPPLCPNCGSPYMKRLGTGTQRIEGELRKMFAADDCFEDVEVIRMDADTTSAEGAHEALLKKFDDANRAVLLGTQMIAKGLDFDEITLVGVINADTVMHVPDFRATERTFDLIEQVSGRSGRSTHKGRVIVQTYEPDNSALRAAQEHDRELFLRVELPKRKVLKYPPYVSIVRLLVWSHDKVAALNAANSLHSKVTGALKKEIERGVVVSPAAPCPYEKMQRSWRFHIIVKVPLNLDVNKKLGELYRKFSPGKGVSTAVDVDPLSLT</sequence>
<dbReference type="GO" id="GO:1990077">
    <property type="term" value="C:primosome complex"/>
    <property type="evidence" value="ECO:0007669"/>
    <property type="project" value="UniProtKB-UniRule"/>
</dbReference>
<dbReference type="InterPro" id="IPR042115">
    <property type="entry name" value="PriA_3primeBD_sf"/>
</dbReference>
<keyword evidence="15" id="KW-1185">Reference proteome</keyword>
<evidence type="ECO:0000256" key="4">
    <source>
        <dbReference type="ARBA" id="ARBA00022741"/>
    </source>
</evidence>
<dbReference type="FunFam" id="3.40.50.300:FF:000489">
    <property type="entry name" value="Primosome assembly protein PriA"/>
    <property type="match status" value="1"/>
</dbReference>
<dbReference type="CDD" id="cd17929">
    <property type="entry name" value="DEXHc_priA"/>
    <property type="match status" value="1"/>
</dbReference>
<comment type="catalytic activity">
    <reaction evidence="12">
        <text>Couples ATP hydrolysis with the unwinding of duplex DNA by translocating in the 3'-5' direction.</text>
        <dbReference type="EC" id="5.6.2.4"/>
    </reaction>
</comment>
<comment type="subunit">
    <text evidence="12">Component of the replication restart primosome.</text>
</comment>
<comment type="similarity">
    <text evidence="12">Belongs to the helicase family. PriA subfamily.</text>
</comment>
<evidence type="ECO:0000256" key="7">
    <source>
        <dbReference type="ARBA" id="ARBA00022833"/>
    </source>
</evidence>
<feature type="binding site" evidence="12">
    <location>
        <position position="412"/>
    </location>
    <ligand>
        <name>Zn(2+)</name>
        <dbReference type="ChEBI" id="CHEBI:29105"/>
        <label>2</label>
    </ligand>
</feature>
<dbReference type="GO" id="GO:0016787">
    <property type="term" value="F:hydrolase activity"/>
    <property type="evidence" value="ECO:0007669"/>
    <property type="project" value="UniProtKB-KW"/>
</dbReference>
<feature type="binding site" evidence="12">
    <location>
        <position position="406"/>
    </location>
    <ligand>
        <name>Zn(2+)</name>
        <dbReference type="ChEBI" id="CHEBI:29105"/>
        <label>1</label>
    </ligand>
</feature>
<dbReference type="GO" id="GO:0006269">
    <property type="term" value="P:DNA replication, synthesis of primer"/>
    <property type="evidence" value="ECO:0007669"/>
    <property type="project" value="UniProtKB-KW"/>
</dbReference>
<evidence type="ECO:0000256" key="8">
    <source>
        <dbReference type="ARBA" id="ARBA00022840"/>
    </source>
</evidence>
<dbReference type="Pfam" id="PF17764">
    <property type="entry name" value="PriA_3primeBD"/>
    <property type="match status" value="1"/>
</dbReference>
<dbReference type="PROSITE" id="PS51192">
    <property type="entry name" value="HELICASE_ATP_BIND_1"/>
    <property type="match status" value="1"/>
</dbReference>
<organism evidence="14 15">
    <name type="scientific">Phoenicibacter congonensis</name>
    <dbReference type="NCBI Taxonomy" id="1944646"/>
    <lineage>
        <taxon>Bacteria</taxon>
        <taxon>Bacillati</taxon>
        <taxon>Actinomycetota</taxon>
        <taxon>Coriobacteriia</taxon>
        <taxon>Eggerthellales</taxon>
        <taxon>Eggerthellaceae</taxon>
        <taxon>Phoenicibacter</taxon>
    </lineage>
</organism>
<feature type="binding site" evidence="12">
    <location>
        <position position="415"/>
    </location>
    <ligand>
        <name>Zn(2+)</name>
        <dbReference type="ChEBI" id="CHEBI:29105"/>
        <label>2</label>
    </ligand>
</feature>
<evidence type="ECO:0000256" key="1">
    <source>
        <dbReference type="ARBA" id="ARBA00022515"/>
    </source>
</evidence>
<evidence type="ECO:0000256" key="5">
    <source>
        <dbReference type="ARBA" id="ARBA00022801"/>
    </source>
</evidence>
<accession>A0AA43UAX5</accession>
<dbReference type="AlphaFoldDB" id="A0AA43UAX5"/>
<comment type="function">
    <text evidence="12">Initiates the restart of stalled replication forks, which reloads the replicative helicase on sites other than the origin of replication. Recognizes and binds to abandoned replication forks and remodels them to uncover a helicase loading site. Promotes assembly of the primosome at these replication forks.</text>
</comment>
<feature type="binding site" evidence="12">
    <location>
        <position position="430"/>
    </location>
    <ligand>
        <name>Zn(2+)</name>
        <dbReference type="ChEBI" id="CHEBI:29105"/>
        <label>2</label>
    </ligand>
</feature>
<dbReference type="InterPro" id="IPR027417">
    <property type="entry name" value="P-loop_NTPase"/>
</dbReference>
<dbReference type="EMBL" id="JAUMVS010000003">
    <property type="protein sequence ID" value="MDO4841139.1"/>
    <property type="molecule type" value="Genomic_DNA"/>
</dbReference>
<proteinExistence type="inferred from homology"/>
<evidence type="ECO:0000256" key="6">
    <source>
        <dbReference type="ARBA" id="ARBA00022806"/>
    </source>
</evidence>
<evidence type="ECO:0000313" key="14">
    <source>
        <dbReference type="EMBL" id="MDO4841139.1"/>
    </source>
</evidence>
<gene>
    <name evidence="12 14" type="primary">priA</name>
    <name evidence="14" type="ORF">Q3982_00475</name>
</gene>
<dbReference type="PANTHER" id="PTHR30580:SF0">
    <property type="entry name" value="PRIMOSOMAL PROTEIN N"/>
    <property type="match status" value="1"/>
</dbReference>
<keyword evidence="8 12" id="KW-0067">ATP-binding</keyword>
<feature type="binding site" evidence="12">
    <location>
        <position position="403"/>
    </location>
    <ligand>
        <name>Zn(2+)</name>
        <dbReference type="ChEBI" id="CHEBI:29105"/>
        <label>1</label>
    </ligand>
</feature>
<protein>
    <recommendedName>
        <fullName evidence="12">Replication restart protein PriA</fullName>
    </recommendedName>
    <alternativeName>
        <fullName evidence="12">ATP-dependent DNA helicase PriA</fullName>
        <ecNumber evidence="12">5.6.2.4</ecNumber>
    </alternativeName>
    <alternativeName>
        <fullName evidence="12">DNA 3'-5' helicase PriA</fullName>
    </alternativeName>
</protein>
<keyword evidence="4 12" id="KW-0547">Nucleotide-binding</keyword>
<dbReference type="NCBIfam" id="TIGR00595">
    <property type="entry name" value="priA"/>
    <property type="match status" value="1"/>
</dbReference>
<keyword evidence="9 12" id="KW-0238">DNA-binding</keyword>
<dbReference type="EC" id="5.6.2.4" evidence="12"/>
<evidence type="ECO:0000256" key="9">
    <source>
        <dbReference type="ARBA" id="ARBA00023125"/>
    </source>
</evidence>
<keyword evidence="5 12" id="KW-0378">Hydrolase</keyword>
<dbReference type="GO" id="GO:0008270">
    <property type="term" value="F:zinc ion binding"/>
    <property type="evidence" value="ECO:0007669"/>
    <property type="project" value="UniProtKB-UniRule"/>
</dbReference>
<dbReference type="InterPro" id="IPR041222">
    <property type="entry name" value="PriA_3primeBD"/>
</dbReference>
<dbReference type="Pfam" id="PF00270">
    <property type="entry name" value="DEAD"/>
    <property type="match status" value="1"/>
</dbReference>
<feature type="binding site" evidence="12">
    <location>
        <position position="433"/>
    </location>
    <ligand>
        <name>Zn(2+)</name>
        <dbReference type="ChEBI" id="CHEBI:29105"/>
        <label>2</label>
    </ligand>
</feature>
<dbReference type="GO" id="GO:0006310">
    <property type="term" value="P:DNA recombination"/>
    <property type="evidence" value="ECO:0007669"/>
    <property type="project" value="InterPro"/>
</dbReference>
<dbReference type="SUPFAM" id="SSF52540">
    <property type="entry name" value="P-loop containing nucleoside triphosphate hydrolases"/>
    <property type="match status" value="2"/>
</dbReference>
<keyword evidence="1 12" id="KW-0639">Primosome</keyword>
<dbReference type="Proteomes" id="UP001168575">
    <property type="component" value="Unassembled WGS sequence"/>
</dbReference>
<name>A0AA43UAX5_9ACTN</name>
<keyword evidence="10 12" id="KW-0413">Isomerase</keyword>
<evidence type="ECO:0000259" key="13">
    <source>
        <dbReference type="PROSITE" id="PS51192"/>
    </source>
</evidence>
<keyword evidence="2 12" id="KW-0235">DNA replication</keyword>
<dbReference type="InterPro" id="IPR011545">
    <property type="entry name" value="DEAD/DEAH_box_helicase_dom"/>
</dbReference>
<comment type="cofactor">
    <cofactor evidence="12">
        <name>Zn(2+)</name>
        <dbReference type="ChEBI" id="CHEBI:29105"/>
    </cofactor>
    <text evidence="12">Binds 2 zinc ions per subunit.</text>
</comment>
<dbReference type="GO" id="GO:0006270">
    <property type="term" value="P:DNA replication initiation"/>
    <property type="evidence" value="ECO:0007669"/>
    <property type="project" value="TreeGrafter"/>
</dbReference>
<dbReference type="GO" id="GO:0005524">
    <property type="term" value="F:ATP binding"/>
    <property type="evidence" value="ECO:0007669"/>
    <property type="project" value="UniProtKB-UniRule"/>
</dbReference>
<dbReference type="InterPro" id="IPR005259">
    <property type="entry name" value="PriA"/>
</dbReference>
<evidence type="ECO:0000256" key="2">
    <source>
        <dbReference type="ARBA" id="ARBA00022705"/>
    </source>
</evidence>
<keyword evidence="7 12" id="KW-0862">Zinc</keyword>
<dbReference type="SMART" id="SM00490">
    <property type="entry name" value="HELICc"/>
    <property type="match status" value="1"/>
</dbReference>
<feature type="binding site" evidence="12">
    <location>
        <position position="443"/>
    </location>
    <ligand>
        <name>Zn(2+)</name>
        <dbReference type="ChEBI" id="CHEBI:29105"/>
        <label>1</label>
    </ligand>
</feature>
<dbReference type="InterPro" id="IPR040498">
    <property type="entry name" value="PriA_CRR"/>
</dbReference>
<dbReference type="Pfam" id="PF00271">
    <property type="entry name" value="Helicase_C"/>
    <property type="match status" value="1"/>
</dbReference>
<comment type="catalytic activity">
    <reaction evidence="11 12">
        <text>ATP + H2O = ADP + phosphate + H(+)</text>
        <dbReference type="Rhea" id="RHEA:13065"/>
        <dbReference type="ChEBI" id="CHEBI:15377"/>
        <dbReference type="ChEBI" id="CHEBI:15378"/>
        <dbReference type="ChEBI" id="CHEBI:30616"/>
        <dbReference type="ChEBI" id="CHEBI:43474"/>
        <dbReference type="ChEBI" id="CHEBI:456216"/>
        <dbReference type="EC" id="5.6.2.4"/>
    </reaction>
</comment>
<keyword evidence="3 12" id="KW-0479">Metal-binding</keyword>
<evidence type="ECO:0000256" key="10">
    <source>
        <dbReference type="ARBA" id="ARBA00023235"/>
    </source>
</evidence>
<feature type="domain" description="Helicase ATP-binding" evidence="13">
    <location>
        <begin position="174"/>
        <end position="340"/>
    </location>
</feature>
<dbReference type="SMART" id="SM00487">
    <property type="entry name" value="DEXDc"/>
    <property type="match status" value="1"/>
</dbReference>
<dbReference type="InterPro" id="IPR041236">
    <property type="entry name" value="PriA_C"/>
</dbReference>
<dbReference type="InterPro" id="IPR014001">
    <property type="entry name" value="Helicase_ATP-bd"/>
</dbReference>
<keyword evidence="6 12" id="KW-0347">Helicase</keyword>
<dbReference type="CDD" id="cd18804">
    <property type="entry name" value="SF2_C_priA"/>
    <property type="match status" value="1"/>
</dbReference>
<dbReference type="Gene3D" id="3.40.1440.60">
    <property type="entry name" value="PriA, 3(prime) DNA-binding domain"/>
    <property type="match status" value="1"/>
</dbReference>
<dbReference type="HAMAP" id="MF_00983">
    <property type="entry name" value="PriA"/>
    <property type="match status" value="1"/>
</dbReference>
<comment type="caution">
    <text evidence="14">The sequence shown here is derived from an EMBL/GenBank/DDBJ whole genome shotgun (WGS) entry which is preliminary data.</text>
</comment>
<evidence type="ECO:0000313" key="15">
    <source>
        <dbReference type="Proteomes" id="UP001168575"/>
    </source>
</evidence>
<dbReference type="GO" id="GO:0043138">
    <property type="term" value="F:3'-5' DNA helicase activity"/>
    <property type="evidence" value="ECO:0007669"/>
    <property type="project" value="UniProtKB-EC"/>
</dbReference>
<dbReference type="Gene3D" id="3.40.50.300">
    <property type="entry name" value="P-loop containing nucleotide triphosphate hydrolases"/>
    <property type="match status" value="2"/>
</dbReference>
<evidence type="ECO:0000256" key="3">
    <source>
        <dbReference type="ARBA" id="ARBA00022723"/>
    </source>
</evidence>
<dbReference type="GO" id="GO:0003677">
    <property type="term" value="F:DNA binding"/>
    <property type="evidence" value="ECO:0007669"/>
    <property type="project" value="UniProtKB-UniRule"/>
</dbReference>
<feature type="binding site" evidence="12">
    <location>
        <position position="446"/>
    </location>
    <ligand>
        <name>Zn(2+)</name>
        <dbReference type="ChEBI" id="CHEBI:29105"/>
        <label>1</label>
    </ligand>
</feature>